<reference evidence="2" key="1">
    <citation type="journal article" date="2014" name="Front. Microbiol.">
        <title>High frequency of phylogenetically diverse reductive dehalogenase-homologous genes in deep subseafloor sedimentary metagenomes.</title>
        <authorList>
            <person name="Kawai M."/>
            <person name="Futagami T."/>
            <person name="Toyoda A."/>
            <person name="Takaki Y."/>
            <person name="Nishi S."/>
            <person name="Hori S."/>
            <person name="Arai W."/>
            <person name="Tsubouchi T."/>
            <person name="Morono Y."/>
            <person name="Uchiyama I."/>
            <person name="Ito T."/>
            <person name="Fujiyama A."/>
            <person name="Inagaki F."/>
            <person name="Takami H."/>
        </authorList>
    </citation>
    <scope>NUCLEOTIDE SEQUENCE</scope>
    <source>
        <strain evidence="2">Expedition CK06-06</strain>
    </source>
</reference>
<keyword evidence="1" id="KW-1133">Transmembrane helix</keyword>
<accession>X1HGA4</accession>
<comment type="caution">
    <text evidence="2">The sequence shown here is derived from an EMBL/GenBank/DDBJ whole genome shotgun (WGS) entry which is preliminary data.</text>
</comment>
<gene>
    <name evidence="2" type="ORF">S03H2_11834</name>
</gene>
<evidence type="ECO:0000313" key="2">
    <source>
        <dbReference type="EMBL" id="GAH44338.1"/>
    </source>
</evidence>
<name>X1HGA4_9ZZZZ</name>
<feature type="transmembrane region" description="Helical" evidence="1">
    <location>
        <begin position="114"/>
        <end position="134"/>
    </location>
</feature>
<proteinExistence type="predicted"/>
<dbReference type="AlphaFoldDB" id="X1HGA4"/>
<dbReference type="EMBL" id="BARU01006024">
    <property type="protein sequence ID" value="GAH44338.1"/>
    <property type="molecule type" value="Genomic_DNA"/>
</dbReference>
<protein>
    <submittedName>
        <fullName evidence="2">Uncharacterized protein</fullName>
    </submittedName>
</protein>
<organism evidence="2">
    <name type="scientific">marine sediment metagenome</name>
    <dbReference type="NCBI Taxonomy" id="412755"/>
    <lineage>
        <taxon>unclassified sequences</taxon>
        <taxon>metagenomes</taxon>
        <taxon>ecological metagenomes</taxon>
    </lineage>
</organism>
<feature type="transmembrane region" description="Helical" evidence="1">
    <location>
        <begin position="81"/>
        <end position="102"/>
    </location>
</feature>
<keyword evidence="1" id="KW-0472">Membrane</keyword>
<evidence type="ECO:0000256" key="1">
    <source>
        <dbReference type="SAM" id="Phobius"/>
    </source>
</evidence>
<keyword evidence="1" id="KW-0812">Transmembrane</keyword>
<sequence length="136" mass="15114">MVDYDILSTLKENDELKPGSDYLIVLNFKEDLENDLTTQELGQVVLDIKRELRTGGFKTDRLWKHDPHTLLIIGKPNPIPLIAIGIIVIIVMAIGAYCLTLIDDNIHEIVMSAVPVTRNIALGLAVALGGLLFLRR</sequence>